<dbReference type="EMBL" id="MSFK01000024">
    <property type="protein sequence ID" value="PWY78566.1"/>
    <property type="molecule type" value="Genomic_DNA"/>
</dbReference>
<organism evidence="2 3">
    <name type="scientific">Aspergillus sclerotioniger CBS 115572</name>
    <dbReference type="NCBI Taxonomy" id="1450535"/>
    <lineage>
        <taxon>Eukaryota</taxon>
        <taxon>Fungi</taxon>
        <taxon>Dikarya</taxon>
        <taxon>Ascomycota</taxon>
        <taxon>Pezizomycotina</taxon>
        <taxon>Eurotiomycetes</taxon>
        <taxon>Eurotiomycetidae</taxon>
        <taxon>Eurotiales</taxon>
        <taxon>Aspergillaceae</taxon>
        <taxon>Aspergillus</taxon>
        <taxon>Aspergillus subgen. Circumdati</taxon>
    </lineage>
</organism>
<comment type="caution">
    <text evidence="2">The sequence shown here is derived from an EMBL/GenBank/DDBJ whole genome shotgun (WGS) entry which is preliminary data.</text>
</comment>
<feature type="compositionally biased region" description="Basic and acidic residues" evidence="1">
    <location>
        <begin position="175"/>
        <end position="184"/>
    </location>
</feature>
<gene>
    <name evidence="2" type="ORF">BO94DRAFT_537760</name>
</gene>
<reference evidence="2 3" key="1">
    <citation type="submission" date="2016-12" db="EMBL/GenBank/DDBJ databases">
        <title>The genomes of Aspergillus section Nigri reveals drivers in fungal speciation.</title>
        <authorList>
            <consortium name="DOE Joint Genome Institute"/>
            <person name="Vesth T.C."/>
            <person name="Nybo J."/>
            <person name="Theobald S."/>
            <person name="Brandl J."/>
            <person name="Frisvad J.C."/>
            <person name="Nielsen K.F."/>
            <person name="Lyhne E.K."/>
            <person name="Kogle M.E."/>
            <person name="Kuo A."/>
            <person name="Riley R."/>
            <person name="Clum A."/>
            <person name="Nolan M."/>
            <person name="Lipzen A."/>
            <person name="Salamov A."/>
            <person name="Henrissat B."/>
            <person name="Wiebenga A."/>
            <person name="De Vries R.P."/>
            <person name="Grigoriev I.V."/>
            <person name="Mortensen U.H."/>
            <person name="Andersen M.R."/>
            <person name="Baker S.E."/>
        </authorList>
    </citation>
    <scope>NUCLEOTIDE SEQUENCE [LARGE SCALE GENOMIC DNA]</scope>
    <source>
        <strain evidence="2 3">CBS 115572</strain>
    </source>
</reference>
<dbReference type="AlphaFoldDB" id="A0A317VVZ7"/>
<keyword evidence="3" id="KW-1185">Reference proteome</keyword>
<dbReference type="GeneID" id="37114489"/>
<evidence type="ECO:0000313" key="2">
    <source>
        <dbReference type="EMBL" id="PWY78566.1"/>
    </source>
</evidence>
<name>A0A317VVZ7_9EURO</name>
<dbReference type="STRING" id="1450535.A0A317VVZ7"/>
<evidence type="ECO:0000313" key="3">
    <source>
        <dbReference type="Proteomes" id="UP000246702"/>
    </source>
</evidence>
<feature type="region of interest" description="Disordered" evidence="1">
    <location>
        <begin position="30"/>
        <end position="113"/>
    </location>
</feature>
<feature type="compositionally biased region" description="Low complexity" evidence="1">
    <location>
        <begin position="70"/>
        <end position="79"/>
    </location>
</feature>
<sequence>MSCTTQPMNGFNFSVPTTLSLGFSTAREYIASSESPPEPARTTQSESKSNALAASIVGRKSDGLSQKTISGFFGQPSSGQKGGSGTTGRQAPGNRDAVGQTRHIAPSNSELNRVIPANYSTYRPQAPKLQPPRPVLEPSDPNRYTWLATSKPMAAQKPLSHTSQGRRTVVEETGEAGKDARASEVKSLSGSVGGARAVATYHTTTMSMVQAGQTTTMRRTLGIRRSMNGWADRMKKENNGP</sequence>
<dbReference type="OrthoDB" id="1470711at2759"/>
<accession>A0A317VVZ7</accession>
<feature type="compositionally biased region" description="Polar residues" evidence="1">
    <location>
        <begin position="41"/>
        <end position="52"/>
    </location>
</feature>
<dbReference type="Proteomes" id="UP000246702">
    <property type="component" value="Unassembled WGS sequence"/>
</dbReference>
<evidence type="ECO:0000256" key="1">
    <source>
        <dbReference type="SAM" id="MobiDB-lite"/>
    </source>
</evidence>
<dbReference type="RefSeq" id="XP_025464875.1">
    <property type="nucleotide sequence ID" value="XM_025612346.1"/>
</dbReference>
<proteinExistence type="predicted"/>
<feature type="region of interest" description="Disordered" evidence="1">
    <location>
        <begin position="150"/>
        <end position="188"/>
    </location>
</feature>
<protein>
    <submittedName>
        <fullName evidence="2">Uncharacterized protein</fullName>
    </submittedName>
</protein>